<accession>A0A1H8D593</accession>
<dbReference type="SUPFAM" id="SSF48239">
    <property type="entry name" value="Terpenoid cyclases/Protein prenyltransferases"/>
    <property type="match status" value="1"/>
</dbReference>
<dbReference type="EMBL" id="FOAP01000028">
    <property type="protein sequence ID" value="SEN01934.1"/>
    <property type="molecule type" value="Genomic_DNA"/>
</dbReference>
<gene>
    <name evidence="2" type="ORF">SAMN05444354_12870</name>
</gene>
<protein>
    <submittedName>
        <fullName evidence="2">Choice-of-anchor A domain-containing protein</fullName>
    </submittedName>
</protein>
<dbReference type="CDD" id="cd00688">
    <property type="entry name" value="ISOPREN_C2_like"/>
    <property type="match status" value="1"/>
</dbReference>
<name>A0A1H8D593_STIAU</name>
<evidence type="ECO:0000313" key="3">
    <source>
        <dbReference type="Proteomes" id="UP000182719"/>
    </source>
</evidence>
<sequence>MVALLALSFPALAAQGDSTQKTVQKGLNYLVPDVAGFSRSNGCVACHRQGAALFAAASSQAAGYAVDASESSGLGYVSTFIQQRQWPSGQWEGPGEVDPSGYALFGLAGYDKWVSTRYSQQLVKAVEWALPRQQPNGAWISDYLVFPVNYGNVQATARIMTGIAQAKARVDSAKAAQYQNALTAAADWLRANRSNTDATVMAYNFQGAYALLGLDVAGATSTDPDVQFLQQRLLSNYSHSTNQGWGYSASDAADEFNTGVVLYSLCRTGVSLRNNERVRQAVNWLRDRQVNHGVDKGYWRSASFATVDIPTTFAILGLSCFGELGVKISAEGEDRVIIDAHAPAVQTLTFSLKVENLGAFDAVDTYAITVQGGLPGWNASVSPSPISLTSGQSSVVTLTVEAPPLLPEGLPVQFTVEARSQTNSAISASTTVTVLTNPPPPVTGLQTETILTAGANVTVTSRTQPQPLSATPRIASSHAPIAGPGRGVVTFYIAGSAVGTDADEDGDGTFRIDWIPGPTWGATGVQDFRAIYSGIDLPGPQQDLLPSLIASSINLQLGEPGPVRIDVRLGGYNLFLEKDYTGGHDVHGKVAAGGNISMTGFSVGVKLPDNNIANTLVAGGNLTLSHGGVWGNAFYGGSYSGDTSTLFARGTLAQGKPINFTAQFAGLRGLSTQLGNLKANGTVTREAWGGVMLSGTNAKVNVFDVDASAFIGAVVLTVNAPGGSLVVINIRGTSATFTGIGNSFSGGIDAHGILYNFVDATAITAQGYGFWGTVLAPKADITFNNGSFNGGIYAKSLTGDAEGHLEPLTDHDIYP</sequence>
<evidence type="ECO:0000313" key="2">
    <source>
        <dbReference type="EMBL" id="SEN01934.1"/>
    </source>
</evidence>
<proteinExistence type="predicted"/>
<dbReference type="AlphaFoldDB" id="A0A1H8D593"/>
<evidence type="ECO:0000259" key="1">
    <source>
        <dbReference type="Pfam" id="PF20597"/>
    </source>
</evidence>
<organism evidence="2 3">
    <name type="scientific">Stigmatella aurantiaca</name>
    <dbReference type="NCBI Taxonomy" id="41"/>
    <lineage>
        <taxon>Bacteria</taxon>
        <taxon>Pseudomonadati</taxon>
        <taxon>Myxococcota</taxon>
        <taxon>Myxococcia</taxon>
        <taxon>Myxococcales</taxon>
        <taxon>Cystobacterineae</taxon>
        <taxon>Archangiaceae</taxon>
        <taxon>Stigmatella</taxon>
    </lineage>
</organism>
<dbReference type="InterPro" id="IPR008930">
    <property type="entry name" value="Terpenoid_cyclase/PrenylTrfase"/>
</dbReference>
<dbReference type="Pfam" id="PF20597">
    <property type="entry name" value="pAdhesive_15"/>
    <property type="match status" value="1"/>
</dbReference>
<reference evidence="3" key="1">
    <citation type="submission" date="2016-10" db="EMBL/GenBank/DDBJ databases">
        <authorList>
            <person name="Varghese N."/>
            <person name="Submissions S."/>
        </authorList>
    </citation>
    <scope>NUCLEOTIDE SEQUENCE [LARGE SCALE GENOMIC DNA]</scope>
    <source>
        <strain evidence="3">DSM 17044</strain>
    </source>
</reference>
<dbReference type="InterPro" id="IPR026588">
    <property type="entry name" value="Choice_anch_A"/>
</dbReference>
<dbReference type="Proteomes" id="UP000182719">
    <property type="component" value="Unassembled WGS sequence"/>
</dbReference>
<dbReference type="OrthoDB" id="5480856at2"/>
<dbReference type="NCBIfam" id="TIGR04215">
    <property type="entry name" value="choice_anch_A"/>
    <property type="match status" value="1"/>
</dbReference>
<keyword evidence="3" id="KW-1185">Reference proteome</keyword>
<feature type="domain" description="Choice-of-anchor A" evidence="1">
    <location>
        <begin position="569"/>
        <end position="805"/>
    </location>
</feature>
<dbReference type="Gene3D" id="1.50.10.20">
    <property type="match status" value="1"/>
</dbReference>